<dbReference type="CDD" id="cd00325">
    <property type="entry name" value="chitinase_GH19"/>
    <property type="match status" value="1"/>
</dbReference>
<evidence type="ECO:0000313" key="4">
    <source>
        <dbReference type="EMBL" id="EDK31301.1"/>
    </source>
</evidence>
<keyword evidence="2" id="KW-1015">Disulfide bond</keyword>
<dbReference type="GeneID" id="7823937"/>
<dbReference type="STRING" id="312017.A4VCP5"/>
<reference evidence="5" key="1">
    <citation type="journal article" date="2006" name="PLoS Biol.">
        <title>Macronuclear genome sequence of the ciliate Tetrahymena thermophila, a model eukaryote.</title>
        <authorList>
            <person name="Eisen J.A."/>
            <person name="Coyne R.S."/>
            <person name="Wu M."/>
            <person name="Wu D."/>
            <person name="Thiagarajan M."/>
            <person name="Wortman J.R."/>
            <person name="Badger J.H."/>
            <person name="Ren Q."/>
            <person name="Amedeo P."/>
            <person name="Jones K.M."/>
            <person name="Tallon L.J."/>
            <person name="Delcher A.L."/>
            <person name="Salzberg S.L."/>
            <person name="Silva J.C."/>
            <person name="Haas B.J."/>
            <person name="Majoros W.H."/>
            <person name="Farzad M."/>
            <person name="Carlton J.M."/>
            <person name="Smith R.K. Jr."/>
            <person name="Garg J."/>
            <person name="Pearlman R.E."/>
            <person name="Karrer K.M."/>
            <person name="Sun L."/>
            <person name="Manning G."/>
            <person name="Elde N.C."/>
            <person name="Turkewitz A.P."/>
            <person name="Asai D.J."/>
            <person name="Wilkes D.E."/>
            <person name="Wang Y."/>
            <person name="Cai H."/>
            <person name="Collins K."/>
            <person name="Stewart B.A."/>
            <person name="Lee S.R."/>
            <person name="Wilamowska K."/>
            <person name="Weinberg Z."/>
            <person name="Ruzzo W.L."/>
            <person name="Wloga D."/>
            <person name="Gaertig J."/>
            <person name="Frankel J."/>
            <person name="Tsao C.-C."/>
            <person name="Gorovsky M.A."/>
            <person name="Keeling P.J."/>
            <person name="Waller R.F."/>
            <person name="Patron N.J."/>
            <person name="Cherry J.M."/>
            <person name="Stover N.A."/>
            <person name="Krieger C.J."/>
            <person name="del Toro C."/>
            <person name="Ryder H.F."/>
            <person name="Williamson S.C."/>
            <person name="Barbeau R.A."/>
            <person name="Hamilton E.P."/>
            <person name="Orias E."/>
        </authorList>
    </citation>
    <scope>NUCLEOTIDE SEQUENCE [LARGE SCALE GENOMIC DNA]</scope>
    <source>
        <strain evidence="5">SB210</strain>
    </source>
</reference>
<keyword evidence="1" id="KW-0611">Plant defense</keyword>
<evidence type="ECO:0000256" key="1">
    <source>
        <dbReference type="ARBA" id="ARBA00022821"/>
    </source>
</evidence>
<feature type="domain" description="Glycoside hydrolase family 19 catalytic" evidence="3">
    <location>
        <begin position="107"/>
        <end position="233"/>
    </location>
</feature>
<dbReference type="PANTHER" id="PTHR22595:SF79">
    <property type="entry name" value="CHITINASE 12"/>
    <property type="match status" value="1"/>
</dbReference>
<dbReference type="Gene3D" id="3.30.20.10">
    <property type="entry name" value="Endochitinase, domain 2"/>
    <property type="match status" value="1"/>
</dbReference>
<dbReference type="AlphaFoldDB" id="A4VCP5"/>
<keyword evidence="5" id="KW-1185">Reference proteome</keyword>
<dbReference type="GO" id="GO:0006032">
    <property type="term" value="P:chitin catabolic process"/>
    <property type="evidence" value="ECO:0007669"/>
    <property type="project" value="InterPro"/>
</dbReference>
<dbReference type="GO" id="GO:0016998">
    <property type="term" value="P:cell wall macromolecule catabolic process"/>
    <property type="evidence" value="ECO:0007669"/>
    <property type="project" value="InterPro"/>
</dbReference>
<dbReference type="HOGENOM" id="CLU_064211_0_0_1"/>
<evidence type="ECO:0000313" key="5">
    <source>
        <dbReference type="Proteomes" id="UP000009168"/>
    </source>
</evidence>
<dbReference type="KEGG" id="tet:TTHERM_00569419"/>
<dbReference type="InParanoid" id="A4VCP5"/>
<protein>
    <submittedName>
        <fullName evidence="4">Class I chitinase</fullName>
    </submittedName>
</protein>
<dbReference type="GO" id="GO:0004568">
    <property type="term" value="F:chitinase activity"/>
    <property type="evidence" value="ECO:0007669"/>
    <property type="project" value="InterPro"/>
</dbReference>
<dbReference type="Pfam" id="PF00182">
    <property type="entry name" value="Glyco_hydro_19"/>
    <property type="match status" value="1"/>
</dbReference>
<sequence>MGFTPPLNILLQILQLNIIIQQIITPKKQNMKATQFTLQIILLLSLCFAESNNFKGQGQTNKRPFQTSSGSRNFTSWLNGVNIAKSLEHIAYVSQQSINQWLVDITSASQKYPTFCNTGNDLADKQEFAAFLTIIGSETEFSYGFPCSRESGCPDCVHCSYNSRGLQCIQNQNLQYYGRGPIQLSWDYNYKAFSQSYFGDDRLLNNPTLMENNPEICWGSAIWFWMNQQGYGGWCMPQAAWSEHDNCSAKCPNGPEGCTLTQCTNNHWLPQKVASCHDAMHSSGSIGQVINIVNGGYDCCPTTTYFTNFGHTLKRVEWWGTILQNWGLGLPWNNLKPVPVNECPRAVNHIDCTQLLTNQWCWGCCSEI</sequence>
<accession>A4VCP5</accession>
<dbReference type="eggNOG" id="KOG4742">
    <property type="taxonomic scope" value="Eukaryota"/>
</dbReference>
<dbReference type="OrthoDB" id="5985073at2759"/>
<dbReference type="InterPro" id="IPR023346">
    <property type="entry name" value="Lysozyme-like_dom_sf"/>
</dbReference>
<gene>
    <name evidence="4" type="ORF">TTHERM_00569419</name>
</gene>
<dbReference type="PANTHER" id="PTHR22595">
    <property type="entry name" value="CHITINASE-RELATED"/>
    <property type="match status" value="1"/>
</dbReference>
<dbReference type="RefSeq" id="XP_001471490.1">
    <property type="nucleotide sequence ID" value="XM_001471440.2"/>
</dbReference>
<dbReference type="InterPro" id="IPR000726">
    <property type="entry name" value="Glyco_hydro_19_cat"/>
</dbReference>
<dbReference type="Gene3D" id="1.10.530.10">
    <property type="match status" value="1"/>
</dbReference>
<proteinExistence type="predicted"/>
<dbReference type="SUPFAM" id="SSF53955">
    <property type="entry name" value="Lysozyme-like"/>
    <property type="match status" value="1"/>
</dbReference>
<dbReference type="GO" id="GO:0006952">
    <property type="term" value="P:defense response"/>
    <property type="evidence" value="ECO:0007669"/>
    <property type="project" value="UniProtKB-KW"/>
</dbReference>
<name>A4VCP5_TETTS</name>
<organism evidence="4 5">
    <name type="scientific">Tetrahymena thermophila (strain SB210)</name>
    <dbReference type="NCBI Taxonomy" id="312017"/>
    <lineage>
        <taxon>Eukaryota</taxon>
        <taxon>Sar</taxon>
        <taxon>Alveolata</taxon>
        <taxon>Ciliophora</taxon>
        <taxon>Intramacronucleata</taxon>
        <taxon>Oligohymenophorea</taxon>
        <taxon>Hymenostomatida</taxon>
        <taxon>Tetrahymenina</taxon>
        <taxon>Tetrahymenidae</taxon>
        <taxon>Tetrahymena</taxon>
    </lineage>
</organism>
<evidence type="ECO:0000259" key="3">
    <source>
        <dbReference type="Pfam" id="PF00182"/>
    </source>
</evidence>
<dbReference type="EMBL" id="GG662498">
    <property type="protein sequence ID" value="EDK31301.1"/>
    <property type="molecule type" value="Genomic_DNA"/>
</dbReference>
<dbReference type="Proteomes" id="UP000009168">
    <property type="component" value="Unassembled WGS sequence"/>
</dbReference>
<evidence type="ECO:0000256" key="2">
    <source>
        <dbReference type="ARBA" id="ARBA00023157"/>
    </source>
</evidence>